<dbReference type="RefSeq" id="WP_168037833.1">
    <property type="nucleotide sequence ID" value="NZ_JAATJH010000004.1"/>
</dbReference>
<accession>A0ABX0XCR7</accession>
<gene>
    <name evidence="1" type="ORF">GGR27_002583</name>
</gene>
<keyword evidence="2" id="KW-1185">Reference proteome</keyword>
<dbReference type="EMBL" id="JAATJH010000004">
    <property type="protein sequence ID" value="NJC27070.1"/>
    <property type="molecule type" value="Genomic_DNA"/>
</dbReference>
<evidence type="ECO:0000313" key="1">
    <source>
        <dbReference type="EMBL" id="NJC27070.1"/>
    </source>
</evidence>
<protein>
    <submittedName>
        <fullName evidence="1">Uncharacterized protein</fullName>
    </submittedName>
</protein>
<dbReference type="Proteomes" id="UP000770785">
    <property type="component" value="Unassembled WGS sequence"/>
</dbReference>
<organism evidence="1 2">
    <name type="scientific">Neolewinella antarctica</name>
    <dbReference type="NCBI Taxonomy" id="442734"/>
    <lineage>
        <taxon>Bacteria</taxon>
        <taxon>Pseudomonadati</taxon>
        <taxon>Bacteroidota</taxon>
        <taxon>Saprospiria</taxon>
        <taxon>Saprospirales</taxon>
        <taxon>Lewinellaceae</taxon>
        <taxon>Neolewinella</taxon>
    </lineage>
</organism>
<name>A0ABX0XCR7_9BACT</name>
<proteinExistence type="predicted"/>
<comment type="caution">
    <text evidence="1">The sequence shown here is derived from an EMBL/GenBank/DDBJ whole genome shotgun (WGS) entry which is preliminary data.</text>
</comment>
<evidence type="ECO:0000313" key="2">
    <source>
        <dbReference type="Proteomes" id="UP000770785"/>
    </source>
</evidence>
<sequence length="140" mass="15817">MHHINLQQNTSALAGTISIYQLDPEAGVNYLQILIPLAPFPYLDGEEDTEVMLDWVDEDLLVGSKTERAHARLLVETEISIYVGGAHNRCSVRSFRLHQEDALRYSVELQLRVHFSEQGVGADEEFSVRSLLTDRREPPG</sequence>
<reference evidence="1 2" key="1">
    <citation type="submission" date="2020-03" db="EMBL/GenBank/DDBJ databases">
        <title>Genomic Encyclopedia of Type Strains, Phase IV (KMG-IV): sequencing the most valuable type-strain genomes for metagenomic binning, comparative biology and taxonomic classification.</title>
        <authorList>
            <person name="Goeker M."/>
        </authorList>
    </citation>
    <scope>NUCLEOTIDE SEQUENCE [LARGE SCALE GENOMIC DNA]</scope>
    <source>
        <strain evidence="1 2">DSM 105096</strain>
    </source>
</reference>